<dbReference type="GO" id="GO:0006887">
    <property type="term" value="P:exocytosis"/>
    <property type="evidence" value="ECO:0007669"/>
    <property type="project" value="UniProtKB-KW"/>
</dbReference>
<dbReference type="InterPro" id="IPR029175">
    <property type="entry name" value="EXOC2/Sec5"/>
</dbReference>
<feature type="compositionally biased region" description="Basic residues" evidence="5">
    <location>
        <begin position="921"/>
        <end position="940"/>
    </location>
</feature>
<comment type="function">
    <text evidence="4">Component of the exocyst complex involved in the docking of exocytic vesicles with fusion sites on the plasma membrane.</text>
</comment>
<organism evidence="7">
    <name type="scientific">Schistocephalus solidus</name>
    <name type="common">Tapeworm</name>
    <dbReference type="NCBI Taxonomy" id="70667"/>
    <lineage>
        <taxon>Eukaryota</taxon>
        <taxon>Metazoa</taxon>
        <taxon>Spiralia</taxon>
        <taxon>Lophotrochozoa</taxon>
        <taxon>Platyhelminthes</taxon>
        <taxon>Cestoda</taxon>
        <taxon>Eucestoda</taxon>
        <taxon>Diphyllobothriidea</taxon>
        <taxon>Diphyllobothriidae</taxon>
        <taxon>Schistocephalus</taxon>
    </lineage>
</organism>
<gene>
    <name evidence="7" type="ORF">TR127016</name>
</gene>
<feature type="compositionally biased region" description="Polar residues" evidence="5">
    <location>
        <begin position="203"/>
        <end position="214"/>
    </location>
</feature>
<feature type="compositionally biased region" description="Basic and acidic residues" evidence="5">
    <location>
        <begin position="215"/>
        <end position="232"/>
    </location>
</feature>
<dbReference type="Pfam" id="PF15469">
    <property type="entry name" value="Sec5"/>
    <property type="match status" value="1"/>
</dbReference>
<feature type="region of interest" description="Disordered" evidence="5">
    <location>
        <begin position="855"/>
        <end position="874"/>
    </location>
</feature>
<comment type="subunit">
    <text evidence="4">Component of the exocyst complex.</text>
</comment>
<sequence>ADLSHVFVGGIDVSPSSRWFSPRKLSVITPLGVGELEIVIVTKSGGIGTADLTYSQTVSQKIGAQEQVSYWPEDERRRCPAIIERGNASTQEGGGDVADTSLLFSATGIPVAELARLGIPLSDSALAKVYPSTGSVQLTESDFDPMLFLLKYYKNASFQDLLQTMLNFRQSIYGSGEHESSAVIKNNLFLIFRCLEGMEGLKQQMQADSSPGRQSSDRRSGSKESSKAQKGTVDARLETLLTDARNQGFSLFEDVLRCREKADSARNVLATMQRFHFLFNLPEAIRNNVKQGEYNLAITDYKRAKSLFSTSDAGVFRRVYTEVESAMDGFRESLKSELLQMPIDVDEALKRIKCLQQLDLEYDPRWLCLEAFKNWLVEQLNLYQNNYTENLQPSNTSVELSQPTSCTPRGKKAILIQNLVQKVCSLLSTHIITFWRLQAALFNEPKLTGSRSGRESEDSSGGPSPEERLQALNVELVHLLARSLRECVLEPSAPGTPESAGGWASSCIQEFRNCCLSLPLEIVPKDVQMVLRRLSRDLRRYAIRDVLRSSHSAIESLHFKENWTVEVNDEGGSITQLPSAYGTLILEALSRCKTLMSPRTSLESSLFDSTEYQERFPQTFAETMISFLSTLQRLADQIESSLPSDYSSSDIDDRFPGQTNIVPQARGFLLLVTNADWAARRINTQVFNAYASAGYANVADLKTRVIEAWRVATDSLVDRYVHTRGNWLCAPFRTPPPSGQSEDTHPDSSTMESMVSTAMCNLSHVHSELVLLLGVPVGGASSNVSSMFAQFCISSPTYPEEVALPSYCRMQPILQLISAKLADSIQQRSKDAGASVSFIQQLLQKLANGDTLAKLMDKNRTPPSGAGQQSEGADLDEVKQSLRLVAIALDAHPDAEAASVGKGGTESSASLLLLPPQQHSKPSRPHGVRKFISRPTLRPH</sequence>
<proteinExistence type="inferred from homology"/>
<feature type="region of interest" description="Disordered" evidence="5">
    <location>
        <begin position="203"/>
        <end position="232"/>
    </location>
</feature>
<accession>A0A0X3PYD8</accession>
<feature type="non-terminal residue" evidence="7">
    <location>
        <position position="1"/>
    </location>
</feature>
<evidence type="ECO:0000256" key="2">
    <source>
        <dbReference type="ARBA" id="ARBA00022448"/>
    </source>
</evidence>
<feature type="domain" description="Exocyst complex component EXOC2/Sec5 N-terminal" evidence="6">
    <location>
        <begin position="135"/>
        <end position="769"/>
    </location>
</feature>
<dbReference type="GO" id="GO:0006893">
    <property type="term" value="P:Golgi to plasma membrane transport"/>
    <property type="evidence" value="ECO:0007669"/>
    <property type="project" value="UniProtKB-UniRule"/>
</dbReference>
<keyword evidence="4" id="KW-0653">Protein transport</keyword>
<protein>
    <recommendedName>
        <fullName evidence="4">Exocyst complex component 2</fullName>
    </recommendedName>
</protein>
<evidence type="ECO:0000256" key="5">
    <source>
        <dbReference type="SAM" id="MobiDB-lite"/>
    </source>
</evidence>
<dbReference type="AlphaFoldDB" id="A0A0X3PYD8"/>
<dbReference type="GO" id="GO:0015031">
    <property type="term" value="P:protein transport"/>
    <property type="evidence" value="ECO:0007669"/>
    <property type="project" value="UniProtKB-KW"/>
</dbReference>
<dbReference type="InterPro" id="IPR039481">
    <property type="entry name" value="EXOC2/Sec5_N_dom"/>
</dbReference>
<comment type="similarity">
    <text evidence="1 4">Belongs to the SEC5 family.</text>
</comment>
<feature type="region of interest" description="Disordered" evidence="5">
    <location>
        <begin position="896"/>
        <end position="940"/>
    </location>
</feature>
<evidence type="ECO:0000256" key="4">
    <source>
        <dbReference type="RuleBase" id="RU365069"/>
    </source>
</evidence>
<dbReference type="PANTHER" id="PTHR13043">
    <property type="entry name" value="EXOCYST COMPLEX COMPONENT SEC5"/>
    <property type="match status" value="1"/>
</dbReference>
<dbReference type="PANTHER" id="PTHR13043:SF1">
    <property type="entry name" value="EXOCYST COMPLEX COMPONENT 2"/>
    <property type="match status" value="1"/>
</dbReference>
<keyword evidence="3 4" id="KW-0268">Exocytosis</keyword>
<dbReference type="EMBL" id="GEEE01006586">
    <property type="protein sequence ID" value="JAP56639.1"/>
    <property type="molecule type" value="Transcribed_RNA"/>
</dbReference>
<feature type="region of interest" description="Disordered" evidence="5">
    <location>
        <begin position="447"/>
        <end position="466"/>
    </location>
</feature>
<feature type="compositionally biased region" description="Low complexity" evidence="5">
    <location>
        <begin position="907"/>
        <end position="920"/>
    </location>
</feature>
<reference evidence="7" key="1">
    <citation type="submission" date="2016-01" db="EMBL/GenBank/DDBJ databases">
        <title>Reference transcriptome for the parasite Schistocephalus solidus: insights into the molecular evolution of parasitism.</title>
        <authorList>
            <person name="Hebert F.O."/>
            <person name="Grambauer S."/>
            <person name="Barber I."/>
            <person name="Landry C.R."/>
            <person name="Aubin-Horth N."/>
        </authorList>
    </citation>
    <scope>NUCLEOTIDE SEQUENCE</scope>
</reference>
<name>A0A0X3PYD8_SCHSO</name>
<evidence type="ECO:0000256" key="3">
    <source>
        <dbReference type="ARBA" id="ARBA00022483"/>
    </source>
</evidence>
<evidence type="ECO:0000259" key="6">
    <source>
        <dbReference type="Pfam" id="PF15469"/>
    </source>
</evidence>
<evidence type="ECO:0000313" key="7">
    <source>
        <dbReference type="EMBL" id="JAP56639.1"/>
    </source>
</evidence>
<dbReference type="GO" id="GO:0000145">
    <property type="term" value="C:exocyst"/>
    <property type="evidence" value="ECO:0007669"/>
    <property type="project" value="UniProtKB-UniRule"/>
</dbReference>
<evidence type="ECO:0000256" key="1">
    <source>
        <dbReference type="ARBA" id="ARBA00010578"/>
    </source>
</evidence>
<keyword evidence="2 4" id="KW-0813">Transport</keyword>